<dbReference type="PROSITE" id="PS50235">
    <property type="entry name" value="USP_3"/>
    <property type="match status" value="1"/>
</dbReference>
<sequence>QQDAQEFSKLFLHVLESSLYGNVICGRNVIEEQFCGRYCYVTTCQNCASQSETQATFYELDLNIRGHSTLSASIKDFLHEEKLEAD</sequence>
<dbReference type="AlphaFoldDB" id="A0A0B6Y9K9"/>
<dbReference type="InterPro" id="IPR028889">
    <property type="entry name" value="USP"/>
</dbReference>
<organism evidence="2">
    <name type="scientific">Arion vulgaris</name>
    <dbReference type="NCBI Taxonomy" id="1028688"/>
    <lineage>
        <taxon>Eukaryota</taxon>
        <taxon>Metazoa</taxon>
        <taxon>Spiralia</taxon>
        <taxon>Lophotrochozoa</taxon>
        <taxon>Mollusca</taxon>
        <taxon>Gastropoda</taxon>
        <taxon>Heterobranchia</taxon>
        <taxon>Euthyneura</taxon>
        <taxon>Panpulmonata</taxon>
        <taxon>Eupulmonata</taxon>
        <taxon>Stylommatophora</taxon>
        <taxon>Helicina</taxon>
        <taxon>Arionoidea</taxon>
        <taxon>Arionidae</taxon>
        <taxon>Arion</taxon>
    </lineage>
</organism>
<dbReference type="SUPFAM" id="SSF54001">
    <property type="entry name" value="Cysteine proteinases"/>
    <property type="match status" value="1"/>
</dbReference>
<dbReference type="InterPro" id="IPR038765">
    <property type="entry name" value="Papain-like_cys_pep_sf"/>
</dbReference>
<protein>
    <recommendedName>
        <fullName evidence="1">USP domain-containing protein</fullName>
    </recommendedName>
</protein>
<name>A0A0B6Y9K9_9EUPU</name>
<dbReference type="Gene3D" id="3.90.70.10">
    <property type="entry name" value="Cysteine proteinases"/>
    <property type="match status" value="1"/>
</dbReference>
<feature type="domain" description="USP" evidence="1">
    <location>
        <begin position="1"/>
        <end position="86"/>
    </location>
</feature>
<reference evidence="2" key="1">
    <citation type="submission" date="2014-12" db="EMBL/GenBank/DDBJ databases">
        <title>Insight into the proteome of Arion vulgaris.</title>
        <authorList>
            <person name="Aradska J."/>
            <person name="Bulat T."/>
            <person name="Smidak R."/>
            <person name="Sarate P."/>
            <person name="Gangsoo J."/>
            <person name="Sialana F."/>
            <person name="Bilban M."/>
            <person name="Lubec G."/>
        </authorList>
    </citation>
    <scope>NUCLEOTIDE SEQUENCE</scope>
    <source>
        <tissue evidence="2">Skin</tissue>
    </source>
</reference>
<evidence type="ECO:0000313" key="2">
    <source>
        <dbReference type="EMBL" id="CEK52140.1"/>
    </source>
</evidence>
<gene>
    <name evidence="2" type="primary">ORF15637</name>
</gene>
<feature type="non-terminal residue" evidence="2">
    <location>
        <position position="1"/>
    </location>
</feature>
<dbReference type="EMBL" id="HACG01005275">
    <property type="protein sequence ID" value="CEK52140.1"/>
    <property type="molecule type" value="Transcribed_RNA"/>
</dbReference>
<accession>A0A0B6Y9K9</accession>
<feature type="non-terminal residue" evidence="2">
    <location>
        <position position="86"/>
    </location>
</feature>
<proteinExistence type="predicted"/>
<evidence type="ECO:0000259" key="1">
    <source>
        <dbReference type="PROSITE" id="PS50235"/>
    </source>
</evidence>